<dbReference type="EMBL" id="JAFNEN010000104">
    <property type="protein sequence ID" value="KAG8194325.1"/>
    <property type="molecule type" value="Genomic_DNA"/>
</dbReference>
<organism evidence="2 3">
    <name type="scientific">Oedothorax gibbosus</name>
    <dbReference type="NCBI Taxonomy" id="931172"/>
    <lineage>
        <taxon>Eukaryota</taxon>
        <taxon>Metazoa</taxon>
        <taxon>Ecdysozoa</taxon>
        <taxon>Arthropoda</taxon>
        <taxon>Chelicerata</taxon>
        <taxon>Arachnida</taxon>
        <taxon>Araneae</taxon>
        <taxon>Araneomorphae</taxon>
        <taxon>Entelegynae</taxon>
        <taxon>Araneoidea</taxon>
        <taxon>Linyphiidae</taxon>
        <taxon>Erigoninae</taxon>
        <taxon>Oedothorax</taxon>
    </lineage>
</organism>
<dbReference type="Proteomes" id="UP000827092">
    <property type="component" value="Unassembled WGS sequence"/>
</dbReference>
<feature type="region of interest" description="Disordered" evidence="1">
    <location>
        <begin position="236"/>
        <end position="271"/>
    </location>
</feature>
<feature type="region of interest" description="Disordered" evidence="1">
    <location>
        <begin position="61"/>
        <end position="220"/>
    </location>
</feature>
<accession>A0AAV6VC30</accession>
<reference evidence="2 3" key="1">
    <citation type="journal article" date="2022" name="Nat. Ecol. Evol.">
        <title>A masculinizing supergene underlies an exaggerated male reproductive morph in a spider.</title>
        <authorList>
            <person name="Hendrickx F."/>
            <person name="De Corte Z."/>
            <person name="Sonet G."/>
            <person name="Van Belleghem S.M."/>
            <person name="Kostlbacher S."/>
            <person name="Vangestel C."/>
        </authorList>
    </citation>
    <scope>NUCLEOTIDE SEQUENCE [LARGE SCALE GENOMIC DNA]</scope>
    <source>
        <strain evidence="2">W744_W776</strain>
    </source>
</reference>
<gene>
    <name evidence="2" type="ORF">JTE90_029202</name>
</gene>
<feature type="compositionally biased region" description="Polar residues" evidence="1">
    <location>
        <begin position="129"/>
        <end position="152"/>
    </location>
</feature>
<proteinExistence type="predicted"/>
<evidence type="ECO:0000256" key="1">
    <source>
        <dbReference type="SAM" id="MobiDB-lite"/>
    </source>
</evidence>
<name>A0AAV6VC30_9ARAC</name>
<evidence type="ECO:0000313" key="2">
    <source>
        <dbReference type="EMBL" id="KAG8194325.1"/>
    </source>
</evidence>
<comment type="caution">
    <text evidence="2">The sequence shown here is derived from an EMBL/GenBank/DDBJ whole genome shotgun (WGS) entry which is preliminary data.</text>
</comment>
<feature type="compositionally biased region" description="Polar residues" evidence="1">
    <location>
        <begin position="206"/>
        <end position="216"/>
    </location>
</feature>
<evidence type="ECO:0000313" key="3">
    <source>
        <dbReference type="Proteomes" id="UP000827092"/>
    </source>
</evidence>
<feature type="compositionally biased region" description="Polar residues" evidence="1">
    <location>
        <begin position="63"/>
        <end position="73"/>
    </location>
</feature>
<sequence>MAYLQQFRCRIKKTQWKRGIDDEDNEREIDYPEELNPFAQEEENEAAIVNQPSVALAPELTSAAPNGFSSTFLLPNEEKSDDEQNENVQQGNEYPESLNPFASEDEEDGYSEELNPFAQEEKDEADSKLVNQSATTLSNELTAPPSNCSSSKFPLPNEEKLDNEQDESGQQGREYPDILNPFASKDEADDYPEALNPFAREDGASLPQSSSETSCPVPSIYKDNEYDEALIGPFSIEDGDTEQHEDGYPEELNPFAHENQSSSKIVRNRRL</sequence>
<dbReference type="AlphaFoldDB" id="A0AAV6VC30"/>
<keyword evidence="3" id="KW-1185">Reference proteome</keyword>
<protein>
    <submittedName>
        <fullName evidence="2">Uncharacterized protein</fullName>
    </submittedName>
</protein>